<evidence type="ECO:0000313" key="3">
    <source>
        <dbReference type="EMBL" id="QFI62872.1"/>
    </source>
</evidence>
<dbReference type="Gene3D" id="3.10.180.10">
    <property type="entry name" value="2,3-Dihydroxybiphenyl 1,2-Dioxygenase, domain 1"/>
    <property type="match status" value="1"/>
</dbReference>
<dbReference type="PANTHER" id="PTHR36437">
    <property type="entry name" value="GLYOXALASE/BLEOMYCIN RESISTANCE PROTEIN/DIOXYGENASE"/>
    <property type="match status" value="1"/>
</dbReference>
<reference evidence="2 4" key="3">
    <citation type="submission" date="2019-01" db="EMBL/GenBank/DDBJ databases">
        <title>Complete genome sequence of Erythrobacter flavus KJ5.</title>
        <authorList>
            <person name="Kanesaki Y."/>
            <person name="Brotosudarmo T."/>
            <person name="Moriuchi R."/>
            <person name="Awai K."/>
        </authorList>
    </citation>
    <scope>NUCLEOTIDE SEQUENCE [LARGE SCALE GENOMIC DNA]</scope>
    <source>
        <strain evidence="2 4">KJ5</strain>
    </source>
</reference>
<evidence type="ECO:0000313" key="2">
    <source>
        <dbReference type="EMBL" id="BBI20015.1"/>
    </source>
</evidence>
<reference evidence="3" key="2">
    <citation type="submission" date="2018-09" db="EMBL/GenBank/DDBJ databases">
        <authorList>
            <person name="Zhang J."/>
        </authorList>
    </citation>
    <scope>NUCLEOTIDE SEQUENCE</scope>
    <source>
        <strain evidence="3">21-3</strain>
    </source>
</reference>
<keyword evidence="4" id="KW-1185">Reference proteome</keyword>
<organism evidence="2 4">
    <name type="scientific">Qipengyuania flava</name>
    <dbReference type="NCBI Taxonomy" id="192812"/>
    <lineage>
        <taxon>Bacteria</taxon>
        <taxon>Pseudomonadati</taxon>
        <taxon>Pseudomonadota</taxon>
        <taxon>Alphaproteobacteria</taxon>
        <taxon>Sphingomonadales</taxon>
        <taxon>Erythrobacteraceae</taxon>
        <taxon>Qipengyuania</taxon>
    </lineage>
</organism>
<dbReference type="GeneID" id="69696835"/>
<dbReference type="EMBL" id="CP032228">
    <property type="protein sequence ID" value="QFI62872.1"/>
    <property type="molecule type" value="Genomic_DNA"/>
</dbReference>
<keyword evidence="2" id="KW-0223">Dioxygenase</keyword>
<dbReference type="InterPro" id="IPR029068">
    <property type="entry name" value="Glyas_Bleomycin-R_OHBP_Dase"/>
</dbReference>
<sequence>MTATGLALVTLIVPDYDEALQFFTRVLGFDLVEDTDLGDGKRWLVVGGQHGGRILLAKASDDTQRAAIGNQFGGRVGLFLETDDFSATYDHLQRAGIAFAEAPRHEAYGTVAVFTDPYGNRWDLIEYEKHND</sequence>
<accession>A0A3T1CGA6</accession>
<dbReference type="PANTHER" id="PTHR36437:SF2">
    <property type="entry name" value="GLYOXALASE_BLEOMYCIN RESISTANCE PROTEIN_DIOXYGENASE"/>
    <property type="match status" value="1"/>
</dbReference>
<dbReference type="RefSeq" id="WP_067499572.1">
    <property type="nucleotide sequence ID" value="NZ_AP019389.1"/>
</dbReference>
<dbReference type="SUPFAM" id="SSF54593">
    <property type="entry name" value="Glyoxalase/Bleomycin resistance protein/Dihydroxybiphenyl dioxygenase"/>
    <property type="match status" value="1"/>
</dbReference>
<dbReference type="InterPro" id="IPR037523">
    <property type="entry name" value="VOC_core"/>
</dbReference>
<dbReference type="Proteomes" id="UP000290057">
    <property type="component" value="Chromosome"/>
</dbReference>
<keyword evidence="2" id="KW-0560">Oxidoreductase</keyword>
<gene>
    <name evidence="3" type="ORF">D0Y83_05980</name>
    <name evidence="2" type="ORF">EKJ_08620</name>
</gene>
<feature type="domain" description="VOC" evidence="1">
    <location>
        <begin position="5"/>
        <end position="127"/>
    </location>
</feature>
<dbReference type="GO" id="GO:0051213">
    <property type="term" value="F:dioxygenase activity"/>
    <property type="evidence" value="ECO:0007669"/>
    <property type="project" value="UniProtKB-KW"/>
</dbReference>
<proteinExistence type="predicted"/>
<dbReference type="InterPro" id="IPR004360">
    <property type="entry name" value="Glyas_Fos-R_dOase_dom"/>
</dbReference>
<dbReference type="Pfam" id="PF00903">
    <property type="entry name" value="Glyoxalase"/>
    <property type="match status" value="1"/>
</dbReference>
<dbReference type="Proteomes" id="UP000325385">
    <property type="component" value="Chromosome"/>
</dbReference>
<dbReference type="EMBL" id="AP019389">
    <property type="protein sequence ID" value="BBI20015.1"/>
    <property type="molecule type" value="Genomic_DNA"/>
</dbReference>
<evidence type="ECO:0000313" key="5">
    <source>
        <dbReference type="Proteomes" id="UP000325385"/>
    </source>
</evidence>
<dbReference type="AlphaFoldDB" id="A0A3T1CGA6"/>
<reference evidence="5" key="1">
    <citation type="submission" date="2018-09" db="EMBL/GenBank/DDBJ databases">
        <title>Nocardia yunnanensis sp. nov., an actinomycete isolated from a soil sample.</title>
        <authorList>
            <person name="Zhang J."/>
        </authorList>
    </citation>
    <scope>NUCLEOTIDE SEQUENCE [LARGE SCALE GENOMIC DNA]</scope>
    <source>
        <strain evidence="5">21-3</strain>
    </source>
</reference>
<evidence type="ECO:0000313" key="4">
    <source>
        <dbReference type="Proteomes" id="UP000290057"/>
    </source>
</evidence>
<name>A0A3T1CGA6_9SPHN</name>
<protein>
    <submittedName>
        <fullName evidence="2">Extradiol dioxygenase</fullName>
    </submittedName>
    <submittedName>
        <fullName evidence="3">VOC family protein</fullName>
    </submittedName>
</protein>
<evidence type="ECO:0000259" key="1">
    <source>
        <dbReference type="PROSITE" id="PS51819"/>
    </source>
</evidence>
<dbReference type="PROSITE" id="PS51819">
    <property type="entry name" value="VOC"/>
    <property type="match status" value="1"/>
</dbReference>